<sequence>MPLCRVFRRAGFKKLTVSTTWYCKENNSNRYHAKRQKADLMIN</sequence>
<dbReference type="STRING" id="667129.HMPREF0758_3864"/>
<accession>D4E6R4</accession>
<keyword evidence="2" id="KW-1185">Reference proteome</keyword>
<dbReference type="AlphaFoldDB" id="D4E6R4"/>
<proteinExistence type="predicted"/>
<dbReference type="EMBL" id="ADBY01000052">
    <property type="protein sequence ID" value="EFE94630.1"/>
    <property type="molecule type" value="Genomic_DNA"/>
</dbReference>
<evidence type="ECO:0000313" key="2">
    <source>
        <dbReference type="Proteomes" id="UP000005723"/>
    </source>
</evidence>
<dbReference type="Proteomes" id="UP000005723">
    <property type="component" value="Unassembled WGS sequence"/>
</dbReference>
<organism evidence="1 2">
    <name type="scientific">Serratia odorifera DSM 4582</name>
    <dbReference type="NCBI Taxonomy" id="667129"/>
    <lineage>
        <taxon>Bacteria</taxon>
        <taxon>Pseudomonadati</taxon>
        <taxon>Pseudomonadota</taxon>
        <taxon>Gammaproteobacteria</taxon>
        <taxon>Enterobacterales</taxon>
        <taxon>Yersiniaceae</taxon>
        <taxon>Serratia</taxon>
    </lineage>
</organism>
<protein>
    <submittedName>
        <fullName evidence="1">Uncharacterized protein</fullName>
    </submittedName>
</protein>
<reference evidence="1 2" key="1">
    <citation type="submission" date="2010-01" db="EMBL/GenBank/DDBJ databases">
        <authorList>
            <person name="Muzny D."/>
            <person name="Qin X."/>
            <person name="Deng J."/>
            <person name="Jiang H."/>
            <person name="Liu Y."/>
            <person name="Qu J."/>
            <person name="Song X.-Z."/>
            <person name="Zhang L."/>
            <person name="Thornton R."/>
            <person name="Coyle M."/>
            <person name="Francisco L."/>
            <person name="Jackson L."/>
            <person name="Javaid M."/>
            <person name="Korchina V."/>
            <person name="Kovar C."/>
            <person name="Mata R."/>
            <person name="Mathew T."/>
            <person name="Ngo R."/>
            <person name="Nguyen L."/>
            <person name="Nguyen N."/>
            <person name="Okwuonu G."/>
            <person name="Ongeri F."/>
            <person name="Pham C."/>
            <person name="Simmons D."/>
            <person name="Wilczek-Boney K."/>
            <person name="Hale W."/>
            <person name="Jakkamsetti A."/>
            <person name="Pham P."/>
            <person name="Ruth R."/>
            <person name="San Lucas F."/>
            <person name="Warren J."/>
            <person name="Zhang J."/>
            <person name="Zhao Z."/>
            <person name="Zhou C."/>
            <person name="Zhu D."/>
            <person name="Lee S."/>
            <person name="Bess C."/>
            <person name="Blankenburg K."/>
            <person name="Forbes L."/>
            <person name="Fu Q."/>
            <person name="Gubbala S."/>
            <person name="Hirani K."/>
            <person name="Jayaseelan J.C."/>
            <person name="Lara F."/>
            <person name="Munidasa M."/>
            <person name="Palculict T."/>
            <person name="Patil S."/>
            <person name="Pu L.-L."/>
            <person name="Saada N."/>
            <person name="Tang L."/>
            <person name="Weissenberger G."/>
            <person name="Zhu Y."/>
            <person name="Hemphill L."/>
            <person name="Shang Y."/>
            <person name="Youmans B."/>
            <person name="Ayvaz T."/>
            <person name="Ross M."/>
            <person name="Santibanez J."/>
            <person name="Aqrawi P."/>
            <person name="Gross S."/>
            <person name="Joshi V."/>
            <person name="Fowler G."/>
            <person name="Nazareth L."/>
            <person name="Reid J."/>
            <person name="Worley K."/>
            <person name="Petrosino J."/>
            <person name="Highlander S."/>
            <person name="Gibbs R."/>
        </authorList>
    </citation>
    <scope>NUCLEOTIDE SEQUENCE [LARGE SCALE GENOMIC DNA]</scope>
    <source>
        <strain evidence="1 2">DSM 4582</strain>
    </source>
</reference>
<name>D4E6R4_SEROD</name>
<comment type="caution">
    <text evidence="1">The sequence shown here is derived from an EMBL/GenBank/DDBJ whole genome shotgun (WGS) entry which is preliminary data.</text>
</comment>
<evidence type="ECO:0000313" key="1">
    <source>
        <dbReference type="EMBL" id="EFE94630.1"/>
    </source>
</evidence>
<dbReference type="HOGENOM" id="CLU_3239518_0_0_6"/>
<gene>
    <name evidence="1" type="ORF">HMPREF0758_3864</name>
</gene>